<feature type="compositionally biased region" description="Pro residues" evidence="9">
    <location>
        <begin position="240"/>
        <end position="258"/>
    </location>
</feature>
<dbReference type="GO" id="GO:0046872">
    <property type="term" value="F:metal ion binding"/>
    <property type="evidence" value="ECO:0007669"/>
    <property type="project" value="UniProtKB-KW"/>
</dbReference>
<feature type="compositionally biased region" description="Polar residues" evidence="9">
    <location>
        <begin position="269"/>
        <end position="280"/>
    </location>
</feature>
<evidence type="ECO:0000256" key="3">
    <source>
        <dbReference type="ARBA" id="ARBA00022525"/>
    </source>
</evidence>
<keyword evidence="7" id="KW-0456">Lyase</keyword>
<proteinExistence type="inferred from homology"/>
<evidence type="ECO:0000313" key="12">
    <source>
        <dbReference type="Proteomes" id="UP000642748"/>
    </source>
</evidence>
<evidence type="ECO:0000256" key="7">
    <source>
        <dbReference type="ARBA" id="ARBA00023239"/>
    </source>
</evidence>
<name>A0A8J3VTZ6_9ACTN</name>
<evidence type="ECO:0000256" key="6">
    <source>
        <dbReference type="ARBA" id="ARBA00022837"/>
    </source>
</evidence>
<dbReference type="GO" id="GO:0016837">
    <property type="term" value="F:carbon-oxygen lyase activity, acting on polysaccharides"/>
    <property type="evidence" value="ECO:0007669"/>
    <property type="project" value="TreeGrafter"/>
</dbReference>
<comment type="similarity">
    <text evidence="8">Belongs to the polysaccharide lyase 9 family.</text>
</comment>
<gene>
    <name evidence="11" type="ORF">Raf01_67060</name>
</gene>
<dbReference type="PANTHER" id="PTHR40088">
    <property type="entry name" value="PECTATE LYASE (EUROFUNG)"/>
    <property type="match status" value="1"/>
</dbReference>
<keyword evidence="5" id="KW-0732">Signal</keyword>
<dbReference type="SUPFAM" id="SSF51126">
    <property type="entry name" value="Pectin lyase-like"/>
    <property type="match status" value="1"/>
</dbReference>
<keyword evidence="4" id="KW-0479">Metal-binding</keyword>
<feature type="compositionally biased region" description="Low complexity" evidence="9">
    <location>
        <begin position="211"/>
        <end position="226"/>
    </location>
</feature>
<organism evidence="11 12">
    <name type="scientific">Rugosimonospora africana</name>
    <dbReference type="NCBI Taxonomy" id="556532"/>
    <lineage>
        <taxon>Bacteria</taxon>
        <taxon>Bacillati</taxon>
        <taxon>Actinomycetota</taxon>
        <taxon>Actinomycetes</taxon>
        <taxon>Micromonosporales</taxon>
        <taxon>Micromonosporaceae</taxon>
        <taxon>Rugosimonospora</taxon>
    </lineage>
</organism>
<dbReference type="InterPro" id="IPR013320">
    <property type="entry name" value="ConA-like_dom_sf"/>
</dbReference>
<dbReference type="RefSeq" id="WP_239134144.1">
    <property type="nucleotide sequence ID" value="NZ_BONZ01000067.1"/>
</dbReference>
<evidence type="ECO:0000313" key="11">
    <source>
        <dbReference type="EMBL" id="GIH18534.1"/>
    </source>
</evidence>
<dbReference type="InterPro" id="IPR052052">
    <property type="entry name" value="Polysaccharide_Lyase_9"/>
</dbReference>
<sequence>MRLAPHTSRRRWWILGLTAGLAGLTATAVLGLGSAAQAATLFSDNFESGLSSTWSKSGGTWALASDGSQVLRESSSTSDLAREFNGSTSWTDYSLQASVKSLAFGSSDGLVGISARASSSSKFYRLALTSSGQAVLQAYAGSASITTLGSASIGASTGTWYTLRIDVSGTTVTGYVNGQQVASATNTLAGSGRIGMQTFHASGEFDNVEVTSSAGGTPSGSASPTRPASPSPTPSRTTSPTPPPSSSPPPTSPPPTNPPGSTLYVAPNGSDSAAGTQSAPTTLTSAITRIGSGGTIYLRGGTYNFSQTVSIATGNNGTSSARKTLSAYPGETPVLNFSAMAEADANRGLALNGSYWHVYGIVVQNAGDNGIFVGGSNNVIERVVTHGNHDTGLQISRAASDTPQSQWPSNNLVISSESYDNADSGGENADGFAAKLTSGPGNIFRYDVSHNNIDDGWDLYTKNDTGPIGPVTIEYSLSYNQGTLTNGTQADNGDRNGFKLGGDDIGVNHTVQHNVAYHNGKHGFTYNSNPGSMSISNNVSIDNADRNFSFDEGTSTFRNNTSCRFSVDGSNDKTIGDADSSNQFWTGSNGSRCTTYSGALGWSFASDGHLVVTFGGRPVTP</sequence>
<comment type="caution">
    <text evidence="11">The sequence shown here is derived from an EMBL/GenBank/DDBJ whole genome shotgun (WGS) entry which is preliminary data.</text>
</comment>
<dbReference type="InterPro" id="IPR012334">
    <property type="entry name" value="Pectin_lyas_fold"/>
</dbReference>
<keyword evidence="12" id="KW-1185">Reference proteome</keyword>
<dbReference type="Pfam" id="PF06439">
    <property type="entry name" value="3keto-disac_hyd"/>
    <property type="match status" value="1"/>
</dbReference>
<evidence type="ECO:0000256" key="5">
    <source>
        <dbReference type="ARBA" id="ARBA00022729"/>
    </source>
</evidence>
<accession>A0A8J3VTZ6</accession>
<dbReference type="InterPro" id="IPR010496">
    <property type="entry name" value="AL/BT2_dom"/>
</dbReference>
<keyword evidence="3" id="KW-0964">Secreted</keyword>
<evidence type="ECO:0000256" key="8">
    <source>
        <dbReference type="ARBA" id="ARBA00038263"/>
    </source>
</evidence>
<dbReference type="InterPro" id="IPR006626">
    <property type="entry name" value="PbH1"/>
</dbReference>
<evidence type="ECO:0000259" key="10">
    <source>
        <dbReference type="Pfam" id="PF06439"/>
    </source>
</evidence>
<evidence type="ECO:0000256" key="4">
    <source>
        <dbReference type="ARBA" id="ARBA00022723"/>
    </source>
</evidence>
<dbReference type="EMBL" id="BONZ01000067">
    <property type="protein sequence ID" value="GIH18534.1"/>
    <property type="molecule type" value="Genomic_DNA"/>
</dbReference>
<protein>
    <recommendedName>
        <fullName evidence="10">3-keto-alpha-glucoside-1,2-lyase/3-keto-2-hydroxy-glucal hydratase domain-containing protein</fullName>
    </recommendedName>
</protein>
<dbReference type="Gene3D" id="2.160.20.10">
    <property type="entry name" value="Single-stranded right-handed beta-helix, Pectin lyase-like"/>
    <property type="match status" value="1"/>
</dbReference>
<dbReference type="SMART" id="SM00710">
    <property type="entry name" value="PbH1"/>
    <property type="match status" value="3"/>
</dbReference>
<keyword evidence="6" id="KW-0106">Calcium</keyword>
<comment type="cofactor">
    <cofactor evidence="1">
        <name>Ca(2+)</name>
        <dbReference type="ChEBI" id="CHEBI:29108"/>
    </cofactor>
</comment>
<evidence type="ECO:0000256" key="2">
    <source>
        <dbReference type="ARBA" id="ARBA00004613"/>
    </source>
</evidence>
<dbReference type="SUPFAM" id="SSF49899">
    <property type="entry name" value="Concanavalin A-like lectins/glucanases"/>
    <property type="match status" value="1"/>
</dbReference>
<feature type="region of interest" description="Disordered" evidence="9">
    <location>
        <begin position="209"/>
        <end position="280"/>
    </location>
</feature>
<dbReference type="GO" id="GO:0005576">
    <property type="term" value="C:extracellular region"/>
    <property type="evidence" value="ECO:0007669"/>
    <property type="project" value="UniProtKB-SubCell"/>
</dbReference>
<dbReference type="InterPro" id="IPR011050">
    <property type="entry name" value="Pectin_lyase_fold/virulence"/>
</dbReference>
<comment type="subcellular location">
    <subcellularLocation>
        <location evidence="2">Secreted</location>
    </subcellularLocation>
</comment>
<dbReference type="GO" id="GO:0016787">
    <property type="term" value="F:hydrolase activity"/>
    <property type="evidence" value="ECO:0007669"/>
    <property type="project" value="InterPro"/>
</dbReference>
<dbReference type="Gene3D" id="2.60.120.560">
    <property type="entry name" value="Exo-inulinase, domain 1"/>
    <property type="match status" value="1"/>
</dbReference>
<evidence type="ECO:0000256" key="9">
    <source>
        <dbReference type="SAM" id="MobiDB-lite"/>
    </source>
</evidence>
<evidence type="ECO:0000256" key="1">
    <source>
        <dbReference type="ARBA" id="ARBA00001913"/>
    </source>
</evidence>
<feature type="domain" description="3-keto-alpha-glucoside-1,2-lyase/3-keto-2-hydroxy-glucal hydratase" evidence="10">
    <location>
        <begin position="52"/>
        <end position="210"/>
    </location>
</feature>
<dbReference type="AlphaFoldDB" id="A0A8J3VTZ6"/>
<reference evidence="11" key="1">
    <citation type="submission" date="2021-01" db="EMBL/GenBank/DDBJ databases">
        <title>Whole genome shotgun sequence of Rugosimonospora africana NBRC 104875.</title>
        <authorList>
            <person name="Komaki H."/>
            <person name="Tamura T."/>
        </authorList>
    </citation>
    <scope>NUCLEOTIDE SEQUENCE</scope>
    <source>
        <strain evidence="11">NBRC 104875</strain>
    </source>
</reference>
<dbReference type="PANTHER" id="PTHR40088:SF1">
    <property type="entry name" value="PECTATE LYASE PEL9"/>
    <property type="match status" value="1"/>
</dbReference>
<dbReference type="Proteomes" id="UP000642748">
    <property type="component" value="Unassembled WGS sequence"/>
</dbReference>